<dbReference type="RefSeq" id="XP_011312889.1">
    <property type="nucleotide sequence ID" value="XM_011314587.1"/>
</dbReference>
<evidence type="ECO:0000313" key="2">
    <source>
        <dbReference type="RefSeq" id="XP_011312889.1"/>
    </source>
</evidence>
<dbReference type="OrthoDB" id="7699088at2759"/>
<dbReference type="RefSeq" id="XP_011312890.1">
    <property type="nucleotide sequence ID" value="XM_011314588.1"/>
</dbReference>
<dbReference type="GO" id="GO:0003676">
    <property type="term" value="F:nucleic acid binding"/>
    <property type="evidence" value="ECO:0007669"/>
    <property type="project" value="InterPro"/>
</dbReference>
<evidence type="ECO:0000313" key="1">
    <source>
        <dbReference type="Proteomes" id="UP000694866"/>
    </source>
</evidence>
<dbReference type="Gene3D" id="3.30.420.10">
    <property type="entry name" value="Ribonuclease H-like superfamily/Ribonuclease H"/>
    <property type="match status" value="1"/>
</dbReference>
<evidence type="ECO:0000313" key="3">
    <source>
        <dbReference type="RefSeq" id="XP_011312890.1"/>
    </source>
</evidence>
<accession>A0A9R1TLD0</accession>
<reference evidence="2 3" key="1">
    <citation type="submission" date="2025-04" db="UniProtKB">
        <authorList>
            <consortium name="RefSeq"/>
        </authorList>
    </citation>
    <scope>IDENTIFICATION</scope>
    <source>
        <strain evidence="2 3">USDA-PBARC FA_bdor</strain>
        <tissue evidence="2 3">Whole organism</tissue>
    </source>
</reference>
<keyword evidence="1" id="KW-1185">Reference proteome</keyword>
<sequence>MVGIRRFQHRWSAINIWGCIYAGAIHLRLAPNPLNGLNYLAFIQETLPDIIGDGPGDRDAWFQQDSAPGHGIRGVTDFLDEVLPERWIGRFGPVHWPPRYFPISHNSFPNS</sequence>
<dbReference type="KEGG" id="fas:105272442"/>
<dbReference type="PANTHER" id="PTHR47326">
    <property type="entry name" value="TRANSPOSABLE ELEMENT TC3 TRANSPOSASE-LIKE PROTEIN"/>
    <property type="match status" value="1"/>
</dbReference>
<dbReference type="GeneID" id="105272442"/>
<dbReference type="PANTHER" id="PTHR47326:SF1">
    <property type="entry name" value="HTH PSQ-TYPE DOMAIN-CONTAINING PROTEIN"/>
    <property type="match status" value="1"/>
</dbReference>
<dbReference type="InterPro" id="IPR036397">
    <property type="entry name" value="RNaseH_sf"/>
</dbReference>
<dbReference type="Proteomes" id="UP000694866">
    <property type="component" value="Unplaced"/>
</dbReference>
<gene>
    <name evidence="2 3" type="primary">LOC105272442</name>
</gene>
<dbReference type="AlphaFoldDB" id="A0A9R1TLD0"/>
<protein>
    <submittedName>
        <fullName evidence="2 3">Uncharacterized protein</fullName>
    </submittedName>
</protein>
<accession>A0A9R1TNU3</accession>
<proteinExistence type="predicted"/>
<name>A0A9R1TLD0_9HYME</name>
<organism evidence="1 2">
    <name type="scientific">Fopius arisanus</name>
    <dbReference type="NCBI Taxonomy" id="64838"/>
    <lineage>
        <taxon>Eukaryota</taxon>
        <taxon>Metazoa</taxon>
        <taxon>Ecdysozoa</taxon>
        <taxon>Arthropoda</taxon>
        <taxon>Hexapoda</taxon>
        <taxon>Insecta</taxon>
        <taxon>Pterygota</taxon>
        <taxon>Neoptera</taxon>
        <taxon>Endopterygota</taxon>
        <taxon>Hymenoptera</taxon>
        <taxon>Apocrita</taxon>
        <taxon>Ichneumonoidea</taxon>
        <taxon>Braconidae</taxon>
        <taxon>Opiinae</taxon>
        <taxon>Fopius</taxon>
    </lineage>
</organism>